<reference evidence="4" key="1">
    <citation type="submission" date="2023-10" db="EMBL/GenBank/DDBJ databases">
        <authorList>
            <person name="Chen Y."/>
            <person name="Shah S."/>
            <person name="Dougan E. K."/>
            <person name="Thang M."/>
            <person name="Chan C."/>
        </authorList>
    </citation>
    <scope>NUCLEOTIDE SEQUENCE [LARGE SCALE GENOMIC DNA]</scope>
</reference>
<evidence type="ECO:0000256" key="2">
    <source>
        <dbReference type="SAM" id="MobiDB-lite"/>
    </source>
</evidence>
<sequence>MARELCRGRNSVWYLNDDKVKAYFQSLDLEISQAHMLFTLLDTDGDDEVGIDEFIDGCMTLKGHARTIDVKFLAQQVQIGLEEMTRRVNDKFDRLAGGEPASRRNSRVNVRRNSVSQPPAQRSEST</sequence>
<evidence type="ECO:0000313" key="5">
    <source>
        <dbReference type="Proteomes" id="UP001189429"/>
    </source>
</evidence>
<organism evidence="4 5">
    <name type="scientific">Prorocentrum cordatum</name>
    <dbReference type="NCBI Taxonomy" id="2364126"/>
    <lineage>
        <taxon>Eukaryota</taxon>
        <taxon>Sar</taxon>
        <taxon>Alveolata</taxon>
        <taxon>Dinophyceae</taxon>
        <taxon>Prorocentrales</taxon>
        <taxon>Prorocentraceae</taxon>
        <taxon>Prorocentrum</taxon>
    </lineage>
</organism>
<dbReference type="Proteomes" id="UP001189429">
    <property type="component" value="Unassembled WGS sequence"/>
</dbReference>
<feature type="region of interest" description="Disordered" evidence="2">
    <location>
        <begin position="92"/>
        <end position="126"/>
    </location>
</feature>
<dbReference type="PROSITE" id="PS00018">
    <property type="entry name" value="EF_HAND_1"/>
    <property type="match status" value="1"/>
</dbReference>
<dbReference type="EMBL" id="CAUYUJ010020619">
    <property type="protein sequence ID" value="CAK0899532.1"/>
    <property type="molecule type" value="Genomic_DNA"/>
</dbReference>
<feature type="compositionally biased region" description="Polar residues" evidence="2">
    <location>
        <begin position="117"/>
        <end position="126"/>
    </location>
</feature>
<evidence type="ECO:0000259" key="3">
    <source>
        <dbReference type="PROSITE" id="PS50222"/>
    </source>
</evidence>
<feature type="domain" description="EF-hand" evidence="3">
    <location>
        <begin position="29"/>
        <end position="64"/>
    </location>
</feature>
<dbReference type="Gene3D" id="1.10.238.10">
    <property type="entry name" value="EF-hand"/>
    <property type="match status" value="1"/>
</dbReference>
<evidence type="ECO:0000256" key="1">
    <source>
        <dbReference type="ARBA" id="ARBA00022837"/>
    </source>
</evidence>
<dbReference type="InterPro" id="IPR011992">
    <property type="entry name" value="EF-hand-dom_pair"/>
</dbReference>
<dbReference type="SUPFAM" id="SSF47473">
    <property type="entry name" value="EF-hand"/>
    <property type="match status" value="1"/>
</dbReference>
<dbReference type="InterPro" id="IPR018247">
    <property type="entry name" value="EF_Hand_1_Ca_BS"/>
</dbReference>
<name>A0ABN9XIT3_9DINO</name>
<dbReference type="InterPro" id="IPR002048">
    <property type="entry name" value="EF_hand_dom"/>
</dbReference>
<keyword evidence="1" id="KW-0106">Calcium</keyword>
<evidence type="ECO:0000313" key="4">
    <source>
        <dbReference type="EMBL" id="CAK0899532.1"/>
    </source>
</evidence>
<accession>A0ABN9XIT3</accession>
<dbReference type="PROSITE" id="PS50222">
    <property type="entry name" value="EF_HAND_2"/>
    <property type="match status" value="1"/>
</dbReference>
<proteinExistence type="predicted"/>
<keyword evidence="5" id="KW-1185">Reference proteome</keyword>
<gene>
    <name evidence="4" type="ORF">PCOR1329_LOCUS77019</name>
</gene>
<protein>
    <recommendedName>
        <fullName evidence="3">EF-hand domain-containing protein</fullName>
    </recommendedName>
</protein>
<comment type="caution">
    <text evidence="4">The sequence shown here is derived from an EMBL/GenBank/DDBJ whole genome shotgun (WGS) entry which is preliminary data.</text>
</comment>